<dbReference type="InterPro" id="IPR009826">
    <property type="entry name" value="DNA_circ_N"/>
</dbReference>
<dbReference type="AlphaFoldDB" id="A0A0J7K9Y1"/>
<evidence type="ECO:0000313" key="3">
    <source>
        <dbReference type="Proteomes" id="UP000036403"/>
    </source>
</evidence>
<reference evidence="2 3" key="1">
    <citation type="submission" date="2015-04" db="EMBL/GenBank/DDBJ databases">
        <title>Lasius niger genome sequencing.</title>
        <authorList>
            <person name="Konorov E.A."/>
            <person name="Nikitin M.A."/>
            <person name="Kirill M.V."/>
            <person name="Chang P."/>
        </authorList>
    </citation>
    <scope>NUCLEOTIDE SEQUENCE [LARGE SCALE GENOMIC DNA]</scope>
    <source>
        <tissue evidence="2">Whole</tissue>
    </source>
</reference>
<dbReference type="EMBL" id="LBMM01011070">
    <property type="protein sequence ID" value="KMQ87046.1"/>
    <property type="molecule type" value="Genomic_DNA"/>
</dbReference>
<sequence length="467" mass="49688">MALITDAISSLLGGGDSWDWFEHIHPASFRGVPFAVVSAEGVFGRRQAVHEYPYRNTAWVEDLGRGTRKLTIRGFIVHNSLAYDAPDVITQRDSLVAACETEGPGTLIHPTLGELTVSVPDGGLRVLESVDNGRSFEFTLTVIESGLKVFAITGSTQAASLVQANWLRTGLMAATKFIATVKGEIRSVTQTIKTLRNTAAFWGNMVKSTANEVTNLSNVLKSTFGSARYGRYNKGSVGGGVSGSTGAVNRTADTDNYAGLVNQKMAQAVTGRAELLALTATFEGVASVDAFPVDARAIIDAVISFSGSVEEKIRMLETLASYRNATFYATSGENSVANGATILLCVLSAGALAATAANYEPSSYDDAILMLNRVCDTLDEVLLMAADAGDDDDYLNLLQTRDALVNAYSQKGAVLSSLTQVVMPTSLPALVLANSMYQDGARGDELVQSVGPRHPAFMPTKFKALRK</sequence>
<dbReference type="PANTHER" id="PTHR37829">
    <property type="entry name" value="PHAGE-LIKE ELEMENT PBSX PROTEIN XKDT"/>
    <property type="match status" value="1"/>
</dbReference>
<feature type="domain" description="DNA circulation N-terminal" evidence="1">
    <location>
        <begin position="24"/>
        <end position="117"/>
    </location>
</feature>
<evidence type="ECO:0000313" key="2">
    <source>
        <dbReference type="EMBL" id="KMQ87046.1"/>
    </source>
</evidence>
<protein>
    <submittedName>
        <fullName evidence="2">Dna circulation family protein</fullName>
    </submittedName>
</protein>
<organism evidence="2 3">
    <name type="scientific">Lasius niger</name>
    <name type="common">Black garden ant</name>
    <dbReference type="NCBI Taxonomy" id="67767"/>
    <lineage>
        <taxon>Eukaryota</taxon>
        <taxon>Metazoa</taxon>
        <taxon>Ecdysozoa</taxon>
        <taxon>Arthropoda</taxon>
        <taxon>Hexapoda</taxon>
        <taxon>Insecta</taxon>
        <taxon>Pterygota</taxon>
        <taxon>Neoptera</taxon>
        <taxon>Endopterygota</taxon>
        <taxon>Hymenoptera</taxon>
        <taxon>Apocrita</taxon>
        <taxon>Aculeata</taxon>
        <taxon>Formicoidea</taxon>
        <taxon>Formicidae</taxon>
        <taxon>Formicinae</taxon>
        <taxon>Lasius</taxon>
        <taxon>Lasius</taxon>
    </lineage>
</organism>
<dbReference type="Pfam" id="PF07157">
    <property type="entry name" value="DNA_circ_N"/>
    <property type="match status" value="1"/>
</dbReference>
<dbReference type="STRING" id="67767.A0A0J7K9Y1"/>
<dbReference type="PANTHER" id="PTHR37829:SF3">
    <property type="entry name" value="PROTEIN JAYE-RELATED"/>
    <property type="match status" value="1"/>
</dbReference>
<accession>A0A0J7K9Y1</accession>
<name>A0A0J7K9Y1_LASNI</name>
<dbReference type="Proteomes" id="UP000036403">
    <property type="component" value="Unassembled WGS sequence"/>
</dbReference>
<gene>
    <name evidence="2" type="ORF">RF55_13789</name>
</gene>
<proteinExistence type="predicted"/>
<comment type="caution">
    <text evidence="2">The sequence shown here is derived from an EMBL/GenBank/DDBJ whole genome shotgun (WGS) entry which is preliminary data.</text>
</comment>
<dbReference type="PaxDb" id="67767-A0A0J7K9Y1"/>
<evidence type="ECO:0000259" key="1">
    <source>
        <dbReference type="Pfam" id="PF07157"/>
    </source>
</evidence>
<dbReference type="InterPro" id="IPR052399">
    <property type="entry name" value="Phage_Baseplate_Assmbl_Protein"/>
</dbReference>
<keyword evidence="3" id="KW-1185">Reference proteome</keyword>